<keyword evidence="6" id="KW-0269">Exonuclease</keyword>
<dbReference type="Gene3D" id="3.90.320.10">
    <property type="match status" value="1"/>
</dbReference>
<dbReference type="GO" id="GO:0003677">
    <property type="term" value="F:DNA binding"/>
    <property type="evidence" value="ECO:0007669"/>
    <property type="project" value="UniProtKB-KW"/>
</dbReference>
<feature type="domain" description="PD-(D/E)XK endonuclease-like" evidence="11">
    <location>
        <begin position="748"/>
        <end position="1063"/>
    </location>
</feature>
<evidence type="ECO:0000256" key="5">
    <source>
        <dbReference type="ARBA" id="ARBA00022806"/>
    </source>
</evidence>
<dbReference type="Pfam" id="PF21445">
    <property type="entry name" value="ADDB_N"/>
    <property type="match status" value="1"/>
</dbReference>
<dbReference type="InterPro" id="IPR027417">
    <property type="entry name" value="P-loop_NTPase"/>
</dbReference>
<evidence type="ECO:0000256" key="6">
    <source>
        <dbReference type="ARBA" id="ARBA00022839"/>
    </source>
</evidence>
<dbReference type="GO" id="GO:0004527">
    <property type="term" value="F:exonuclease activity"/>
    <property type="evidence" value="ECO:0007669"/>
    <property type="project" value="UniProtKB-KW"/>
</dbReference>
<dbReference type="GO" id="GO:0004386">
    <property type="term" value="F:helicase activity"/>
    <property type="evidence" value="ECO:0007669"/>
    <property type="project" value="UniProtKB-KW"/>
</dbReference>
<evidence type="ECO:0000256" key="8">
    <source>
        <dbReference type="ARBA" id="ARBA00023125"/>
    </source>
</evidence>
<dbReference type="GO" id="GO:0006281">
    <property type="term" value="P:DNA repair"/>
    <property type="evidence" value="ECO:0007669"/>
    <property type="project" value="UniProtKB-KW"/>
</dbReference>
<dbReference type="PANTHER" id="PTHR30591">
    <property type="entry name" value="RECBCD ENZYME SUBUNIT RECC"/>
    <property type="match status" value="1"/>
</dbReference>
<dbReference type="Gene3D" id="1.10.10.160">
    <property type="match status" value="1"/>
</dbReference>
<dbReference type="Pfam" id="PF12705">
    <property type="entry name" value="PDDEXK_1"/>
    <property type="match status" value="1"/>
</dbReference>
<dbReference type="InterPro" id="IPR011335">
    <property type="entry name" value="Restrct_endonuc-II-like"/>
</dbReference>
<dbReference type="EMBL" id="FOOK01000001">
    <property type="protein sequence ID" value="SFF64659.1"/>
    <property type="molecule type" value="Genomic_DNA"/>
</dbReference>
<keyword evidence="8" id="KW-0238">DNA-binding</keyword>
<evidence type="ECO:0000256" key="4">
    <source>
        <dbReference type="ARBA" id="ARBA00022801"/>
    </source>
</evidence>
<gene>
    <name evidence="13" type="ORF">SAMN04488025_101163</name>
</gene>
<dbReference type="SUPFAM" id="SSF52540">
    <property type="entry name" value="P-loop containing nucleoside triphosphate hydrolases"/>
    <property type="match status" value="2"/>
</dbReference>
<keyword evidence="5 13" id="KW-0347">Helicase</keyword>
<protein>
    <submittedName>
        <fullName evidence="13">ATP-dependent helicase/DNAse subunit B</fullName>
    </submittedName>
</protein>
<keyword evidence="3" id="KW-0227">DNA damage</keyword>
<dbReference type="InterPro" id="IPR049035">
    <property type="entry name" value="ADDB_N"/>
</dbReference>
<dbReference type="Proteomes" id="UP000198661">
    <property type="component" value="Unassembled WGS sequence"/>
</dbReference>
<evidence type="ECO:0000256" key="10">
    <source>
        <dbReference type="SAM" id="MobiDB-lite"/>
    </source>
</evidence>
<reference evidence="13 14" key="1">
    <citation type="submission" date="2016-10" db="EMBL/GenBank/DDBJ databases">
        <authorList>
            <person name="de Groot N.N."/>
        </authorList>
    </citation>
    <scope>NUCLEOTIDE SEQUENCE [LARGE SCALE GENOMIC DNA]</scope>
    <source>
        <strain evidence="13 14">DSM 44945</strain>
    </source>
</reference>
<feature type="domain" description="ATP-dependent helicase/deoxyribonuclease subunit B N-terminal" evidence="12">
    <location>
        <begin position="29"/>
        <end position="239"/>
    </location>
</feature>
<keyword evidence="4" id="KW-0378">Hydrolase</keyword>
<evidence type="ECO:0000259" key="12">
    <source>
        <dbReference type="Pfam" id="PF21445"/>
    </source>
</evidence>
<dbReference type="GO" id="GO:0006310">
    <property type="term" value="P:DNA recombination"/>
    <property type="evidence" value="ECO:0007669"/>
    <property type="project" value="TreeGrafter"/>
</dbReference>
<keyword evidence="7" id="KW-0067">ATP-binding</keyword>
<dbReference type="SUPFAM" id="SSF52980">
    <property type="entry name" value="Restriction endonuclease-like"/>
    <property type="match status" value="1"/>
</dbReference>
<dbReference type="OrthoDB" id="9758506at2"/>
<evidence type="ECO:0000313" key="13">
    <source>
        <dbReference type="EMBL" id="SFF64659.1"/>
    </source>
</evidence>
<dbReference type="InterPro" id="IPR011604">
    <property type="entry name" value="PDDEXK-like_dom_sf"/>
</dbReference>
<proteinExistence type="predicted"/>
<dbReference type="PANTHER" id="PTHR30591:SF1">
    <property type="entry name" value="RECBCD ENZYME SUBUNIT RECC"/>
    <property type="match status" value="1"/>
</dbReference>
<dbReference type="InterPro" id="IPR013986">
    <property type="entry name" value="DExx_box_DNA_helicase_dom_sf"/>
</dbReference>
<evidence type="ECO:0000256" key="7">
    <source>
        <dbReference type="ARBA" id="ARBA00022840"/>
    </source>
</evidence>
<keyword evidence="1" id="KW-0540">Nuclease</keyword>
<evidence type="ECO:0000256" key="1">
    <source>
        <dbReference type="ARBA" id="ARBA00022722"/>
    </source>
</evidence>
<evidence type="ECO:0000256" key="2">
    <source>
        <dbReference type="ARBA" id="ARBA00022741"/>
    </source>
</evidence>
<dbReference type="InterPro" id="IPR038726">
    <property type="entry name" value="PDDEXK_AddAB-type"/>
</dbReference>
<dbReference type="AlphaFoldDB" id="A0A1I2KEC9"/>
<keyword evidence="9" id="KW-0234">DNA repair</keyword>
<evidence type="ECO:0000256" key="9">
    <source>
        <dbReference type="ARBA" id="ARBA00023204"/>
    </source>
</evidence>
<dbReference type="Gene3D" id="3.40.50.300">
    <property type="entry name" value="P-loop containing nucleotide triphosphate hydrolases"/>
    <property type="match status" value="3"/>
</dbReference>
<dbReference type="STRING" id="201973.SAMN04488025_101163"/>
<evidence type="ECO:0000313" key="14">
    <source>
        <dbReference type="Proteomes" id="UP000198661"/>
    </source>
</evidence>
<feature type="region of interest" description="Disordered" evidence="10">
    <location>
        <begin position="1067"/>
        <end position="1086"/>
    </location>
</feature>
<keyword evidence="14" id="KW-1185">Reference proteome</keyword>
<accession>A0A1I2KEC9</accession>
<sequence>MPGVIYLYPASRLSWGMGWPFGLPGGEEEMVYLVPSSRMASEMRWRLEGYSRLARRVRIFTFDQFVLHHLPEESLHRMSPAEQELIVHQAVLRAAERGGFSYFQEMVNREGWLKKVETWIGMMKRGGIRPERLTALWRNRGAKWSELARIYEAYHEILERCGLLDHEEPYFRLMGEIARGRVRLPERVVAEHFYDLSPLQEQLLIQLVTADVPTELHLVCDASRERLFGETRRTVERLSRRGFVVRSGEIEGAEPWDNKAVPLRHLTDRAFSREPEKAKADGAVEVIAAMGIRREVEAVVARIKRWLQESGGALEETAIVAADPETYLPELFRALDEAGLPCSRSRTRPLSDHPLFRTVRAALLVRMGRKDMGLHLLRSPYIPWGDRRTRGEWAAHLRRWGMPDWASGLRKRLEQMSGEDEERVAPMLRLLDWVDAIPHSVSWAERIAWFREWIRRIEPAAEGSELARDPGLLPLLAEDLHAFRQLDSIAEEWAALYARIGADRKKSDLPSFVAALTAAAERKPVRGRPGVRGGLRVLEPNQVRGDRYRAVFLLGCAEGEWPRPIREDWLLSDDEANRLRDEAVLLPTTDERRQRQLTSFFLCAAAAEELLVLSWPKVDDEGKERLLSPYADELLRVFTRGSIRWREMGASLLPGDWEACHSLRRGMERAVHLLSRMPPSGEGEREDGEKARRLLRRCAAEEGAFRLRAERIRAERTRWTEGFTAFDGVLGDGRLRERLRRRLEGRVWSASQLNELALCRFHFFAGRLLELGEREKPEDGLTPLERGELLHRILCRFWDGYRDRPPEPGEKEAALRRLDAIADAVIREAAASLFADRHPLHLRVEKIRLKRQLWSILEHEFYWRGRSGDKGTMRPRYLELSFGMPLDPVLLQRGESDPASRTEPVEILLHGGVPLRLRGKVDRIDVDDEGYYAVYDYKSGAAPRTEEVRAGIHLQLPLYLWALQKGFGFPPEKAVGAAYYVPGSPGKRPTENRNQGLWRKSLAGRAGILDSVRSALDEETWARTLDAIGERLSAGLRLSLQGNFAVQPAAECPAHCPHRTICRFDPRRTARKEGSAEGPSFGSGQG</sequence>
<name>A0A1I2KEC9_9BACL</name>
<keyword evidence="2" id="KW-0547">Nucleotide-binding</keyword>
<evidence type="ECO:0000256" key="3">
    <source>
        <dbReference type="ARBA" id="ARBA00022763"/>
    </source>
</evidence>
<evidence type="ECO:0000259" key="11">
    <source>
        <dbReference type="Pfam" id="PF12705"/>
    </source>
</evidence>
<dbReference type="RefSeq" id="WP_143085187.1">
    <property type="nucleotide sequence ID" value="NZ_FOOK01000001.1"/>
</dbReference>
<dbReference type="GO" id="GO:0005524">
    <property type="term" value="F:ATP binding"/>
    <property type="evidence" value="ECO:0007669"/>
    <property type="project" value="UniProtKB-KW"/>
</dbReference>
<organism evidence="13 14">
    <name type="scientific">Planifilum fulgidum</name>
    <dbReference type="NCBI Taxonomy" id="201973"/>
    <lineage>
        <taxon>Bacteria</taxon>
        <taxon>Bacillati</taxon>
        <taxon>Bacillota</taxon>
        <taxon>Bacilli</taxon>
        <taxon>Bacillales</taxon>
        <taxon>Thermoactinomycetaceae</taxon>
        <taxon>Planifilum</taxon>
    </lineage>
</organism>